<reference evidence="2 3" key="1">
    <citation type="submission" date="2019-09" db="EMBL/GenBank/DDBJ databases">
        <authorList>
            <person name="Kevbrin V."/>
            <person name="Grouzdev D.S."/>
        </authorList>
    </citation>
    <scope>NUCLEOTIDE SEQUENCE [LARGE SCALE GENOMIC DNA]</scope>
    <source>
        <strain evidence="2 3">G-192</strain>
    </source>
</reference>
<feature type="compositionally biased region" description="Basic and acidic residues" evidence="1">
    <location>
        <begin position="348"/>
        <end position="359"/>
    </location>
</feature>
<dbReference type="RefSeq" id="WP_150022996.1">
    <property type="nucleotide sequence ID" value="NZ_VWOJ01000002.1"/>
</dbReference>
<gene>
    <name evidence="2" type="ORF">F1654_07965</name>
</gene>
<feature type="region of interest" description="Disordered" evidence="1">
    <location>
        <begin position="1"/>
        <end position="23"/>
    </location>
</feature>
<feature type="compositionally biased region" description="Gly residues" evidence="1">
    <location>
        <begin position="101"/>
        <end position="115"/>
    </location>
</feature>
<evidence type="ECO:0000313" key="3">
    <source>
        <dbReference type="Proteomes" id="UP000325122"/>
    </source>
</evidence>
<dbReference type="AlphaFoldDB" id="A0A5M6ZKH9"/>
<feature type="region of interest" description="Disordered" evidence="1">
    <location>
        <begin position="87"/>
        <end position="228"/>
    </location>
</feature>
<dbReference type="Proteomes" id="UP000325122">
    <property type="component" value="Unassembled WGS sequence"/>
</dbReference>
<accession>A0A5M6ZKH9</accession>
<feature type="region of interest" description="Disordered" evidence="1">
    <location>
        <begin position="339"/>
        <end position="374"/>
    </location>
</feature>
<dbReference type="EMBL" id="VWOJ01000002">
    <property type="protein sequence ID" value="KAA5803728.1"/>
    <property type="molecule type" value="Genomic_DNA"/>
</dbReference>
<feature type="compositionally biased region" description="Acidic residues" evidence="1">
    <location>
        <begin position="118"/>
        <end position="148"/>
    </location>
</feature>
<feature type="compositionally biased region" description="Pro residues" evidence="1">
    <location>
        <begin position="149"/>
        <end position="158"/>
    </location>
</feature>
<organism evidence="2 3">
    <name type="scientific">Alkalicaulis satelles</name>
    <dbReference type="NCBI Taxonomy" id="2609175"/>
    <lineage>
        <taxon>Bacteria</taxon>
        <taxon>Pseudomonadati</taxon>
        <taxon>Pseudomonadota</taxon>
        <taxon>Alphaproteobacteria</taxon>
        <taxon>Maricaulales</taxon>
        <taxon>Maricaulaceae</taxon>
        <taxon>Alkalicaulis</taxon>
    </lineage>
</organism>
<evidence type="ECO:0000313" key="2">
    <source>
        <dbReference type="EMBL" id="KAA5803728.1"/>
    </source>
</evidence>
<protein>
    <submittedName>
        <fullName evidence="2">Uncharacterized protein</fullName>
    </submittedName>
</protein>
<sequence>MSARTPPDGPPDGETPKPVMASFPAHSSARGALTPPRLAGYGVAVSLHALALAGLAALPAAVTDPPPERAPGASLAFYVFVAEGAESDSPLFEPPLDEAAGAGGEADGEGRGAGVGEAETEAEAEDDAAPEPEADPEPEPEPAPEPEPEAPAPDPPETGPSQPETDEALRETGPVQPADTPDEAPPVPASEPRDEPDPFSLPRDPDRPVATTQLPPPEPGAAPAQAADIDIDALMAQVAIRLDPDEFRMVQGAIASRLVVRDSFCLSSSDANREAGDCPEDGPAGEIDLARFGLTGFGAVPPRFLEDMDRLEFELAQLGAGSGQIRRIMAELAEARRQAVTQSPILRQMERDEAGRRDAPMITPRRARDPSGEP</sequence>
<evidence type="ECO:0000256" key="1">
    <source>
        <dbReference type="SAM" id="MobiDB-lite"/>
    </source>
</evidence>
<proteinExistence type="predicted"/>
<comment type="caution">
    <text evidence="2">The sequence shown here is derived from an EMBL/GenBank/DDBJ whole genome shotgun (WGS) entry which is preliminary data.</text>
</comment>
<name>A0A5M6ZKH9_9PROT</name>
<keyword evidence="3" id="KW-1185">Reference proteome</keyword>